<evidence type="ECO:0000256" key="1">
    <source>
        <dbReference type="ARBA" id="ARBA00007870"/>
    </source>
</evidence>
<gene>
    <name evidence="7" type="ORF">SAMN05660462_01189</name>
</gene>
<dbReference type="Pfam" id="PF08546">
    <property type="entry name" value="ApbA_C"/>
    <property type="match status" value="1"/>
</dbReference>
<dbReference type="InterPro" id="IPR013752">
    <property type="entry name" value="KPA_reductase"/>
</dbReference>
<dbReference type="GO" id="GO:0015940">
    <property type="term" value="P:pantothenate biosynthetic process"/>
    <property type="evidence" value="ECO:0007669"/>
    <property type="project" value="UniProtKB-UniPathway"/>
</dbReference>
<name>A0A1H3NM79_9FIRM</name>
<comment type="function">
    <text evidence="4">Catalyzes the NADPH-dependent reduction of ketopantoate into pantoic acid.</text>
</comment>
<feature type="domain" description="Ketopantoate reductase C-terminal" evidence="6">
    <location>
        <begin position="177"/>
        <end position="319"/>
    </location>
</feature>
<dbReference type="UniPathway" id="UPA00028">
    <property type="reaction ID" value="UER00004"/>
</dbReference>
<evidence type="ECO:0000313" key="8">
    <source>
        <dbReference type="Proteomes" id="UP000198625"/>
    </source>
</evidence>
<dbReference type="InterPro" id="IPR003710">
    <property type="entry name" value="ApbA"/>
</dbReference>
<reference evidence="7 8" key="1">
    <citation type="submission" date="2016-10" db="EMBL/GenBank/DDBJ databases">
        <authorList>
            <person name="de Groot N.N."/>
        </authorList>
    </citation>
    <scope>NUCLEOTIDE SEQUENCE [LARGE SCALE GENOMIC DNA]</scope>
    <source>
        <strain evidence="7 8">DSM 21650</strain>
    </source>
</reference>
<keyword evidence="2 4" id="KW-0521">NADP</keyword>
<dbReference type="InterPro" id="IPR036291">
    <property type="entry name" value="NAD(P)-bd_dom_sf"/>
</dbReference>
<dbReference type="SUPFAM" id="SSF51735">
    <property type="entry name" value="NAD(P)-binding Rossmann-fold domains"/>
    <property type="match status" value="1"/>
</dbReference>
<dbReference type="Proteomes" id="UP000198625">
    <property type="component" value="Unassembled WGS sequence"/>
</dbReference>
<feature type="domain" description="Ketopantoate reductase N-terminal" evidence="5">
    <location>
        <begin position="4"/>
        <end position="146"/>
    </location>
</feature>
<evidence type="ECO:0000259" key="5">
    <source>
        <dbReference type="Pfam" id="PF02558"/>
    </source>
</evidence>
<dbReference type="RefSeq" id="WP_091728555.1">
    <property type="nucleotide sequence ID" value="NZ_FNQE01000010.1"/>
</dbReference>
<dbReference type="InterPro" id="IPR051402">
    <property type="entry name" value="KPR-Related"/>
</dbReference>
<comment type="pathway">
    <text evidence="4">Cofactor biosynthesis; (R)-pantothenate biosynthesis; (R)-pantoate from 3-methyl-2-oxobutanoate: step 2/2.</text>
</comment>
<accession>A0A1H3NM79</accession>
<protein>
    <recommendedName>
        <fullName evidence="4">2-dehydropantoate 2-reductase</fullName>
        <ecNumber evidence="4">1.1.1.169</ecNumber>
    </recommendedName>
    <alternativeName>
        <fullName evidence="4">Ketopantoate reductase</fullName>
    </alternativeName>
</protein>
<keyword evidence="3 4" id="KW-0560">Oxidoreductase</keyword>
<dbReference type="InterPro" id="IPR013328">
    <property type="entry name" value="6PGD_dom2"/>
</dbReference>
<evidence type="ECO:0000256" key="4">
    <source>
        <dbReference type="RuleBase" id="RU362068"/>
    </source>
</evidence>
<dbReference type="EC" id="1.1.1.169" evidence="4"/>
<proteinExistence type="inferred from homology"/>
<keyword evidence="4" id="KW-0566">Pantothenate biosynthesis</keyword>
<dbReference type="GO" id="GO:0008677">
    <property type="term" value="F:2-dehydropantoate 2-reductase activity"/>
    <property type="evidence" value="ECO:0007669"/>
    <property type="project" value="UniProtKB-EC"/>
</dbReference>
<dbReference type="OrthoDB" id="9793586at2"/>
<dbReference type="PANTHER" id="PTHR21708:SF26">
    <property type="entry name" value="2-DEHYDROPANTOATE 2-REDUCTASE"/>
    <property type="match status" value="1"/>
</dbReference>
<evidence type="ECO:0000259" key="6">
    <source>
        <dbReference type="Pfam" id="PF08546"/>
    </source>
</evidence>
<dbReference type="PANTHER" id="PTHR21708">
    <property type="entry name" value="PROBABLE 2-DEHYDROPANTOATE 2-REDUCTASE"/>
    <property type="match status" value="1"/>
</dbReference>
<dbReference type="Pfam" id="PF02558">
    <property type="entry name" value="ApbA"/>
    <property type="match status" value="1"/>
</dbReference>
<dbReference type="SUPFAM" id="SSF48179">
    <property type="entry name" value="6-phosphogluconate dehydrogenase C-terminal domain-like"/>
    <property type="match status" value="1"/>
</dbReference>
<keyword evidence="8" id="KW-1185">Reference proteome</keyword>
<comment type="catalytic activity">
    <reaction evidence="4">
        <text>(R)-pantoate + NADP(+) = 2-dehydropantoate + NADPH + H(+)</text>
        <dbReference type="Rhea" id="RHEA:16233"/>
        <dbReference type="ChEBI" id="CHEBI:11561"/>
        <dbReference type="ChEBI" id="CHEBI:15378"/>
        <dbReference type="ChEBI" id="CHEBI:15980"/>
        <dbReference type="ChEBI" id="CHEBI:57783"/>
        <dbReference type="ChEBI" id="CHEBI:58349"/>
        <dbReference type="EC" id="1.1.1.169"/>
    </reaction>
</comment>
<dbReference type="EMBL" id="FNQE01000010">
    <property type="protein sequence ID" value="SDY89770.1"/>
    <property type="molecule type" value="Genomic_DNA"/>
</dbReference>
<dbReference type="AlphaFoldDB" id="A0A1H3NM79"/>
<organism evidence="7 8">
    <name type="scientific">Proteiniborus ethanoligenes</name>
    <dbReference type="NCBI Taxonomy" id="415015"/>
    <lineage>
        <taxon>Bacteria</taxon>
        <taxon>Bacillati</taxon>
        <taxon>Bacillota</taxon>
        <taxon>Clostridia</taxon>
        <taxon>Eubacteriales</taxon>
        <taxon>Proteiniborus</taxon>
    </lineage>
</organism>
<dbReference type="STRING" id="415015.SAMN05660462_01189"/>
<dbReference type="GO" id="GO:0005737">
    <property type="term" value="C:cytoplasm"/>
    <property type="evidence" value="ECO:0007669"/>
    <property type="project" value="TreeGrafter"/>
</dbReference>
<evidence type="ECO:0000313" key="7">
    <source>
        <dbReference type="EMBL" id="SDY89770.1"/>
    </source>
</evidence>
<dbReference type="Gene3D" id="1.10.1040.10">
    <property type="entry name" value="N-(1-d-carboxylethyl)-l-norvaline Dehydrogenase, domain 2"/>
    <property type="match status" value="1"/>
</dbReference>
<dbReference type="NCBIfam" id="TIGR00745">
    <property type="entry name" value="apbA_panE"/>
    <property type="match status" value="1"/>
</dbReference>
<dbReference type="InterPro" id="IPR013332">
    <property type="entry name" value="KPR_N"/>
</dbReference>
<dbReference type="InterPro" id="IPR008927">
    <property type="entry name" value="6-PGluconate_DH-like_C_sf"/>
</dbReference>
<comment type="similarity">
    <text evidence="1 4">Belongs to the ketopantoate reductase family.</text>
</comment>
<dbReference type="Gene3D" id="3.40.50.720">
    <property type="entry name" value="NAD(P)-binding Rossmann-like Domain"/>
    <property type="match status" value="1"/>
</dbReference>
<evidence type="ECO:0000256" key="2">
    <source>
        <dbReference type="ARBA" id="ARBA00022857"/>
    </source>
</evidence>
<evidence type="ECO:0000256" key="3">
    <source>
        <dbReference type="ARBA" id="ARBA00023002"/>
    </source>
</evidence>
<sequence length="339" mass="36725">MRLAIMGAGSLGIITGAYIKKGGLDIDFIDVNVENVKALNEKGATVTGTVDFNVPANALTPDEMEGIYDVVFYVVKQTYNEVALKQLLPHLGPDSAVVTLQNGVPEPAIAEIVGAERVVGCPVGWGATWLGPGVSELTSSPDKMTFDLGEYTGGVTERLEKIKEILELMCPTIIEENLMGIRWTKVLVNSTFSGMSAALGCTFGDVLDSKEALDCVKHIANECINVGRAAGIKMEPMQGYDLGTMLGFKTKEEMDSKDPIYNAMWGPHRKLKASMLQDLEKGLKTEIDAINGIVCDFGKKHGIPTPVNSQVVEIVKGIENGKYKPEFNNLELFQLPEVK</sequence>